<keyword evidence="1" id="KW-0378">Hydrolase</keyword>
<keyword evidence="1" id="KW-0031">Aminopeptidase</keyword>
<dbReference type="GO" id="GO:0008270">
    <property type="term" value="F:zinc ion binding"/>
    <property type="evidence" value="ECO:0007669"/>
    <property type="project" value="TreeGrafter"/>
</dbReference>
<organism evidence="3 4">
    <name type="scientific">Glossina brevipalpis</name>
    <dbReference type="NCBI Taxonomy" id="37001"/>
    <lineage>
        <taxon>Eukaryota</taxon>
        <taxon>Metazoa</taxon>
        <taxon>Ecdysozoa</taxon>
        <taxon>Arthropoda</taxon>
        <taxon>Hexapoda</taxon>
        <taxon>Insecta</taxon>
        <taxon>Pterygota</taxon>
        <taxon>Neoptera</taxon>
        <taxon>Endopterygota</taxon>
        <taxon>Diptera</taxon>
        <taxon>Brachycera</taxon>
        <taxon>Muscomorpha</taxon>
        <taxon>Hippoboscoidea</taxon>
        <taxon>Glossinidae</taxon>
        <taxon>Glossina</taxon>
    </lineage>
</organism>
<dbReference type="Gene3D" id="2.60.40.1730">
    <property type="entry name" value="tricorn interacting facor f3 domain"/>
    <property type="match status" value="1"/>
</dbReference>
<protein>
    <recommendedName>
        <fullName evidence="2">Aminopeptidase N-like N-terminal domain-containing protein</fullName>
    </recommendedName>
</protein>
<dbReference type="InterPro" id="IPR045357">
    <property type="entry name" value="Aminopeptidase_N-like_N"/>
</dbReference>
<keyword evidence="1" id="KW-0645">Protease</keyword>
<dbReference type="GO" id="GO:0042277">
    <property type="term" value="F:peptide binding"/>
    <property type="evidence" value="ECO:0007669"/>
    <property type="project" value="TreeGrafter"/>
</dbReference>
<dbReference type="AlphaFoldDB" id="A0A1A9WMJ0"/>
<dbReference type="GO" id="GO:0005615">
    <property type="term" value="C:extracellular space"/>
    <property type="evidence" value="ECO:0007669"/>
    <property type="project" value="TreeGrafter"/>
</dbReference>
<dbReference type="EnsemblMetazoa" id="GBRI025108-RA">
    <property type="protein sequence ID" value="GBRI025108-PA"/>
    <property type="gene ID" value="GBRI025108"/>
</dbReference>
<dbReference type="InterPro" id="IPR042097">
    <property type="entry name" value="Aminopeptidase_N-like_N_sf"/>
</dbReference>
<dbReference type="PANTHER" id="PTHR11533:SF276">
    <property type="entry name" value="GLUTAMYL AMINOPEPTIDASE"/>
    <property type="match status" value="1"/>
</dbReference>
<reference evidence="3" key="2">
    <citation type="submission" date="2020-05" db="UniProtKB">
        <authorList>
            <consortium name="EnsemblMetazoa"/>
        </authorList>
    </citation>
    <scope>IDENTIFICATION</scope>
    <source>
        <strain evidence="3">IAEA</strain>
    </source>
</reference>
<dbReference type="GO" id="GO:0043171">
    <property type="term" value="P:peptide catabolic process"/>
    <property type="evidence" value="ECO:0007669"/>
    <property type="project" value="TreeGrafter"/>
</dbReference>
<keyword evidence="4" id="KW-1185">Reference proteome</keyword>
<evidence type="ECO:0000256" key="1">
    <source>
        <dbReference type="ARBA" id="ARBA00022438"/>
    </source>
</evidence>
<dbReference type="GO" id="GO:0070006">
    <property type="term" value="F:metalloaminopeptidase activity"/>
    <property type="evidence" value="ECO:0007669"/>
    <property type="project" value="TreeGrafter"/>
</dbReference>
<reference evidence="4" key="1">
    <citation type="submission" date="2014-03" db="EMBL/GenBank/DDBJ databases">
        <authorList>
            <person name="Aksoy S."/>
            <person name="Warren W."/>
            <person name="Wilson R.K."/>
        </authorList>
    </citation>
    <scope>NUCLEOTIDE SEQUENCE [LARGE SCALE GENOMIC DNA]</scope>
    <source>
        <strain evidence="4">IAEA</strain>
    </source>
</reference>
<feature type="domain" description="Aminopeptidase N-like N-terminal" evidence="2">
    <location>
        <begin position="98"/>
        <end position="209"/>
    </location>
</feature>
<name>A0A1A9WMJ0_9MUSC</name>
<sequence length="211" mass="23268">MIIAAKLVSIGLGMAVLAFTVSTIVLAVQKSNLVDELNEAYEVIESLEDALNNSTPTTAIPTTAPTIIPTIPDLPTTTLEPIPPEETINYRLPETLHPITYDLYLHPDIDTGNFTGQVVIHIGCTKNTNQIILHALHLNITSVYLSDTTSGTISVKNFYLDLVREFLIIDLTEELPANRNFKLGILFEGSMVNKIIGLYRSSYLKADNTRK</sequence>
<dbReference type="SUPFAM" id="SSF63737">
    <property type="entry name" value="Leukotriene A4 hydrolase N-terminal domain"/>
    <property type="match status" value="1"/>
</dbReference>
<dbReference type="Proteomes" id="UP000091820">
    <property type="component" value="Unassembled WGS sequence"/>
</dbReference>
<evidence type="ECO:0000313" key="3">
    <source>
        <dbReference type="EnsemblMetazoa" id="GBRI025108-PA"/>
    </source>
</evidence>
<accession>A0A1A9WMJ0</accession>
<proteinExistence type="predicted"/>
<dbReference type="InterPro" id="IPR050344">
    <property type="entry name" value="Peptidase_M1_aminopeptidases"/>
</dbReference>
<evidence type="ECO:0000313" key="4">
    <source>
        <dbReference type="Proteomes" id="UP000091820"/>
    </source>
</evidence>
<dbReference type="GO" id="GO:0006508">
    <property type="term" value="P:proteolysis"/>
    <property type="evidence" value="ECO:0007669"/>
    <property type="project" value="TreeGrafter"/>
</dbReference>
<dbReference type="PANTHER" id="PTHR11533">
    <property type="entry name" value="PROTEASE M1 ZINC METALLOPROTEASE"/>
    <property type="match status" value="1"/>
</dbReference>
<dbReference type="STRING" id="37001.A0A1A9WMJ0"/>
<dbReference type="GO" id="GO:0005737">
    <property type="term" value="C:cytoplasm"/>
    <property type="evidence" value="ECO:0007669"/>
    <property type="project" value="TreeGrafter"/>
</dbReference>
<dbReference type="VEuPathDB" id="VectorBase:GBRI025108"/>
<evidence type="ECO:0000259" key="2">
    <source>
        <dbReference type="Pfam" id="PF17900"/>
    </source>
</evidence>
<dbReference type="GO" id="GO:0016020">
    <property type="term" value="C:membrane"/>
    <property type="evidence" value="ECO:0007669"/>
    <property type="project" value="TreeGrafter"/>
</dbReference>
<dbReference type="Pfam" id="PF17900">
    <property type="entry name" value="Peptidase_M1_N"/>
    <property type="match status" value="1"/>
</dbReference>